<dbReference type="Proteomes" id="UP001519887">
    <property type="component" value="Unassembled WGS sequence"/>
</dbReference>
<dbReference type="Gene3D" id="6.10.10.80">
    <property type="entry name" value="Small, acid-soluble spore protein, alpha/beta type-like"/>
    <property type="match status" value="1"/>
</dbReference>
<feature type="region of interest" description="Disordered" evidence="4">
    <location>
        <begin position="52"/>
        <end position="74"/>
    </location>
</feature>
<dbReference type="PANTHER" id="PTHR36107">
    <property type="entry name" value="SMALL, ACID-SOLUBLE SPORE PROTEIN A"/>
    <property type="match status" value="1"/>
</dbReference>
<name>A0ABS7BVL9_9BACL</name>
<gene>
    <name evidence="5" type="ORF">K0U00_01410</name>
</gene>
<dbReference type="EMBL" id="JAHZIK010000012">
    <property type="protein sequence ID" value="MBW7452699.1"/>
    <property type="molecule type" value="Genomic_DNA"/>
</dbReference>
<dbReference type="PANTHER" id="PTHR36107:SF1">
    <property type="entry name" value="SMALL, ACID-SOLUBLE SPORE PROTEIN A"/>
    <property type="match status" value="1"/>
</dbReference>
<organism evidence="5 6">
    <name type="scientific">Paenibacillus sepulcri</name>
    <dbReference type="NCBI Taxonomy" id="359917"/>
    <lineage>
        <taxon>Bacteria</taxon>
        <taxon>Bacillati</taxon>
        <taxon>Bacillota</taxon>
        <taxon>Bacilli</taxon>
        <taxon>Bacillales</taxon>
        <taxon>Paenibacillaceae</taxon>
        <taxon>Paenibacillus</taxon>
    </lineage>
</organism>
<keyword evidence="3" id="KW-0238">DNA-binding</keyword>
<comment type="similarity">
    <text evidence="2">Belongs to the alpha/beta-type SASP family.</text>
</comment>
<evidence type="ECO:0000313" key="5">
    <source>
        <dbReference type="EMBL" id="MBW7452699.1"/>
    </source>
</evidence>
<evidence type="ECO:0000256" key="1">
    <source>
        <dbReference type="ARBA" id="ARBA00003863"/>
    </source>
</evidence>
<proteinExistence type="inferred from homology"/>
<dbReference type="InterPro" id="IPR038300">
    <property type="entry name" value="SASP_sf_alpha/beta"/>
</dbReference>
<comment type="function">
    <text evidence="1">SASP are bound to spore DNA. They are double-stranded DNA-binding proteins that cause DNA to change to an a-like conformation. They protect the DNA backbone from chemical and enzymatic cleavage and are thus involved in dormant spore's high resistance to UV light.</text>
</comment>
<comment type="caution">
    <text evidence="5">The sequence shown here is derived from an EMBL/GenBank/DDBJ whole genome shotgun (WGS) entry which is preliminary data.</text>
</comment>
<dbReference type="InterPro" id="IPR018126">
    <property type="entry name" value="SASP_alpha/beta-type_CS"/>
</dbReference>
<dbReference type="RefSeq" id="WP_210039021.1">
    <property type="nucleotide sequence ID" value="NZ_JBHLVU010000043.1"/>
</dbReference>
<dbReference type="PROSITE" id="PS00304">
    <property type="entry name" value="SASP_1"/>
    <property type="match status" value="1"/>
</dbReference>
<evidence type="ECO:0000256" key="3">
    <source>
        <dbReference type="ARBA" id="ARBA00023125"/>
    </source>
</evidence>
<evidence type="ECO:0000313" key="6">
    <source>
        <dbReference type="Proteomes" id="UP001519887"/>
    </source>
</evidence>
<sequence length="94" mass="9892">MAKRSSNKVLVKESRAALEQMKYEIAAELGLTTGLLSADRLGHTEFATELGGIGQASSSDSVPWSQLATRDAGSVGGSMTRQLIQKAEQALNGL</sequence>
<dbReference type="InterPro" id="IPR001448">
    <property type="entry name" value="SASP_alpha/beta-type"/>
</dbReference>
<evidence type="ECO:0000256" key="2">
    <source>
        <dbReference type="ARBA" id="ARBA00005442"/>
    </source>
</evidence>
<accession>A0ABS7BVL9</accession>
<evidence type="ECO:0000256" key="4">
    <source>
        <dbReference type="SAM" id="MobiDB-lite"/>
    </source>
</evidence>
<feature type="compositionally biased region" description="Polar residues" evidence="4">
    <location>
        <begin position="55"/>
        <end position="68"/>
    </location>
</feature>
<dbReference type="InterPro" id="IPR050847">
    <property type="entry name" value="SASP_DNA-binding"/>
</dbReference>
<dbReference type="Pfam" id="PF00269">
    <property type="entry name" value="SASP"/>
    <property type="match status" value="2"/>
</dbReference>
<reference evidence="5 6" key="1">
    <citation type="submission" date="2021-07" db="EMBL/GenBank/DDBJ databases">
        <title>Paenibacillus radiodurans sp. nov., isolated from the southeastern edge of Tengger Desert.</title>
        <authorList>
            <person name="Zhang G."/>
        </authorList>
    </citation>
    <scope>NUCLEOTIDE SEQUENCE [LARGE SCALE GENOMIC DNA]</scope>
    <source>
        <strain evidence="5 6">CCM 7311</strain>
    </source>
</reference>
<keyword evidence="6" id="KW-1185">Reference proteome</keyword>
<protein>
    <submittedName>
        <fullName evidence="5">Alpha/beta-type small acid-soluble spore protein</fullName>
    </submittedName>
</protein>